<organism evidence="6">
    <name type="scientific">bioreactor metagenome</name>
    <dbReference type="NCBI Taxonomy" id="1076179"/>
    <lineage>
        <taxon>unclassified sequences</taxon>
        <taxon>metagenomes</taxon>
        <taxon>ecological metagenomes</taxon>
    </lineage>
</organism>
<evidence type="ECO:0000256" key="2">
    <source>
        <dbReference type="ARBA" id="ARBA00023015"/>
    </source>
</evidence>
<feature type="domain" description="HTH lysR-type" evidence="5">
    <location>
        <begin position="1"/>
        <end position="58"/>
    </location>
</feature>
<gene>
    <name evidence="6" type="primary">cmpR_9</name>
    <name evidence="6" type="ORF">SDC9_56297</name>
</gene>
<dbReference type="Gene3D" id="1.10.10.10">
    <property type="entry name" value="Winged helix-like DNA-binding domain superfamily/Winged helix DNA-binding domain"/>
    <property type="match status" value="1"/>
</dbReference>
<evidence type="ECO:0000256" key="3">
    <source>
        <dbReference type="ARBA" id="ARBA00023125"/>
    </source>
</evidence>
<evidence type="ECO:0000259" key="5">
    <source>
        <dbReference type="PROSITE" id="PS50931"/>
    </source>
</evidence>
<reference evidence="6" key="1">
    <citation type="submission" date="2019-08" db="EMBL/GenBank/DDBJ databases">
        <authorList>
            <person name="Kucharzyk K."/>
            <person name="Murdoch R.W."/>
            <person name="Higgins S."/>
            <person name="Loffler F."/>
        </authorList>
    </citation>
    <scope>NUCLEOTIDE SEQUENCE</scope>
</reference>
<sequence>MTIRHLKIFIAVCDYKKMSLAAEKLFMAQPSVSQVIAEIEQHYGVRVFERLSKKLYLTEAGENLLKYARHIVSSFEEMEDSLLKSSSNTSLKIGATITVGTCVLNDILNDFKLKKPNISTKVYVENTNVIEEMILKSKLDLGIVEGIIKSRDIITVPIVSDELTLVCPLSHEFSSLEEITADKLNNQDFILREEGSGTRELFEKKIENLDITINKKWICNNSEAIKNAVISGQGLTVISQMLVRKEIEEKKLHAIKINDLKLTRNFYLAYHKSKYLSDNLKSFISTCMDCSLAHVWIVHSN</sequence>
<dbReference type="EMBL" id="VSSQ01001635">
    <property type="protein sequence ID" value="MPM09973.1"/>
    <property type="molecule type" value="Genomic_DNA"/>
</dbReference>
<comment type="caution">
    <text evidence="6">The sequence shown here is derived from an EMBL/GenBank/DDBJ whole genome shotgun (WGS) entry which is preliminary data.</text>
</comment>
<evidence type="ECO:0000256" key="1">
    <source>
        <dbReference type="ARBA" id="ARBA00009437"/>
    </source>
</evidence>
<dbReference type="PANTHER" id="PTHR30126">
    <property type="entry name" value="HTH-TYPE TRANSCRIPTIONAL REGULATOR"/>
    <property type="match status" value="1"/>
</dbReference>
<accession>A0A644X6P9</accession>
<dbReference type="PANTHER" id="PTHR30126:SF39">
    <property type="entry name" value="HTH-TYPE TRANSCRIPTIONAL REGULATOR CYSL"/>
    <property type="match status" value="1"/>
</dbReference>
<keyword evidence="4" id="KW-0804">Transcription</keyword>
<proteinExistence type="inferred from homology"/>
<dbReference type="GO" id="GO:0003700">
    <property type="term" value="F:DNA-binding transcription factor activity"/>
    <property type="evidence" value="ECO:0007669"/>
    <property type="project" value="InterPro"/>
</dbReference>
<protein>
    <submittedName>
        <fullName evidence="6">HTH-type transcriptional activator CmpR</fullName>
    </submittedName>
</protein>
<dbReference type="Gene3D" id="3.40.190.290">
    <property type="match status" value="1"/>
</dbReference>
<name>A0A644X6P9_9ZZZZ</name>
<evidence type="ECO:0000313" key="6">
    <source>
        <dbReference type="EMBL" id="MPM09973.1"/>
    </source>
</evidence>
<dbReference type="AlphaFoldDB" id="A0A644X6P9"/>
<dbReference type="PRINTS" id="PR00039">
    <property type="entry name" value="HTHLYSR"/>
</dbReference>
<dbReference type="Pfam" id="PF00126">
    <property type="entry name" value="HTH_1"/>
    <property type="match status" value="1"/>
</dbReference>
<dbReference type="InterPro" id="IPR005119">
    <property type="entry name" value="LysR_subst-bd"/>
</dbReference>
<dbReference type="GO" id="GO:0000976">
    <property type="term" value="F:transcription cis-regulatory region binding"/>
    <property type="evidence" value="ECO:0007669"/>
    <property type="project" value="TreeGrafter"/>
</dbReference>
<keyword evidence="2" id="KW-0805">Transcription regulation</keyword>
<dbReference type="InterPro" id="IPR000847">
    <property type="entry name" value="LysR_HTH_N"/>
</dbReference>
<dbReference type="SUPFAM" id="SSF46785">
    <property type="entry name" value="Winged helix' DNA-binding domain"/>
    <property type="match status" value="1"/>
</dbReference>
<dbReference type="InterPro" id="IPR036390">
    <property type="entry name" value="WH_DNA-bd_sf"/>
</dbReference>
<comment type="similarity">
    <text evidence="1">Belongs to the LysR transcriptional regulatory family.</text>
</comment>
<dbReference type="Pfam" id="PF03466">
    <property type="entry name" value="LysR_substrate"/>
    <property type="match status" value="1"/>
</dbReference>
<dbReference type="CDD" id="cd08420">
    <property type="entry name" value="PBP2_CysL_like"/>
    <property type="match status" value="1"/>
</dbReference>
<dbReference type="InterPro" id="IPR036388">
    <property type="entry name" value="WH-like_DNA-bd_sf"/>
</dbReference>
<keyword evidence="3" id="KW-0238">DNA-binding</keyword>
<dbReference type="PROSITE" id="PS50931">
    <property type="entry name" value="HTH_LYSR"/>
    <property type="match status" value="1"/>
</dbReference>
<dbReference type="FunFam" id="1.10.10.10:FF:000001">
    <property type="entry name" value="LysR family transcriptional regulator"/>
    <property type="match status" value="1"/>
</dbReference>
<evidence type="ECO:0000256" key="4">
    <source>
        <dbReference type="ARBA" id="ARBA00023163"/>
    </source>
</evidence>
<dbReference type="SUPFAM" id="SSF53850">
    <property type="entry name" value="Periplasmic binding protein-like II"/>
    <property type="match status" value="1"/>
</dbReference>